<sequence>MRSATTMLCQPPSHPPQWFPVSDSWSAQMVAVVAEGAKIWTESPLMSRFGRTTFPLQTHSCTPLCEQSTSVERQWPVRWMIQPVMWMVSLRGGCLPLIPSIPTRGVKRAENAGPARLTRQKRRAGLEFQNRQNKKTRLTRPV</sequence>
<organism evidence="1 2">
    <name type="scientific">Stylosanthes scabra</name>
    <dbReference type="NCBI Taxonomy" id="79078"/>
    <lineage>
        <taxon>Eukaryota</taxon>
        <taxon>Viridiplantae</taxon>
        <taxon>Streptophyta</taxon>
        <taxon>Embryophyta</taxon>
        <taxon>Tracheophyta</taxon>
        <taxon>Spermatophyta</taxon>
        <taxon>Magnoliopsida</taxon>
        <taxon>eudicotyledons</taxon>
        <taxon>Gunneridae</taxon>
        <taxon>Pentapetalae</taxon>
        <taxon>rosids</taxon>
        <taxon>fabids</taxon>
        <taxon>Fabales</taxon>
        <taxon>Fabaceae</taxon>
        <taxon>Papilionoideae</taxon>
        <taxon>50 kb inversion clade</taxon>
        <taxon>dalbergioids sensu lato</taxon>
        <taxon>Dalbergieae</taxon>
        <taxon>Pterocarpus clade</taxon>
        <taxon>Stylosanthes</taxon>
    </lineage>
</organism>
<protein>
    <submittedName>
        <fullName evidence="1">Uncharacterized protein</fullName>
    </submittedName>
</protein>
<evidence type="ECO:0000313" key="1">
    <source>
        <dbReference type="EMBL" id="MED6194220.1"/>
    </source>
</evidence>
<reference evidence="1 2" key="1">
    <citation type="journal article" date="2023" name="Plants (Basel)">
        <title>Bridging the Gap: Combining Genomics and Transcriptomics Approaches to Understand Stylosanthes scabra, an Orphan Legume from the Brazilian Caatinga.</title>
        <authorList>
            <person name="Ferreira-Neto J.R.C."/>
            <person name="da Silva M.D."/>
            <person name="Binneck E."/>
            <person name="de Melo N.F."/>
            <person name="da Silva R.H."/>
            <person name="de Melo A.L.T.M."/>
            <person name="Pandolfi V."/>
            <person name="Bustamante F.O."/>
            <person name="Brasileiro-Vidal A.C."/>
            <person name="Benko-Iseppon A.M."/>
        </authorList>
    </citation>
    <scope>NUCLEOTIDE SEQUENCE [LARGE SCALE GENOMIC DNA]</scope>
    <source>
        <tissue evidence="1">Leaves</tissue>
    </source>
</reference>
<keyword evidence="2" id="KW-1185">Reference proteome</keyword>
<comment type="caution">
    <text evidence="1">The sequence shown here is derived from an EMBL/GenBank/DDBJ whole genome shotgun (WGS) entry which is preliminary data.</text>
</comment>
<accession>A0ABU6X7X2</accession>
<evidence type="ECO:0000313" key="2">
    <source>
        <dbReference type="Proteomes" id="UP001341840"/>
    </source>
</evidence>
<proteinExistence type="predicted"/>
<name>A0ABU6X7X2_9FABA</name>
<dbReference type="EMBL" id="JASCZI010211548">
    <property type="protein sequence ID" value="MED6194220.1"/>
    <property type="molecule type" value="Genomic_DNA"/>
</dbReference>
<dbReference type="Proteomes" id="UP001341840">
    <property type="component" value="Unassembled WGS sequence"/>
</dbReference>
<gene>
    <name evidence="1" type="ORF">PIB30_026481</name>
</gene>